<dbReference type="AlphaFoldDB" id="A0A832H0M3"/>
<protein>
    <submittedName>
        <fullName evidence="1">DUF3368 domain-containing protein</fullName>
    </submittedName>
</protein>
<reference evidence="1" key="1">
    <citation type="journal article" date="2020" name="mSystems">
        <title>Genome- and Community-Level Interaction Insights into Carbon Utilization and Element Cycling Functions of Hydrothermarchaeota in Hydrothermal Sediment.</title>
        <authorList>
            <person name="Zhou Z."/>
            <person name="Liu Y."/>
            <person name="Xu W."/>
            <person name="Pan J."/>
            <person name="Luo Z.H."/>
            <person name="Li M."/>
        </authorList>
    </citation>
    <scope>NUCLEOTIDE SEQUENCE [LARGE SCALE GENOMIC DNA]</scope>
    <source>
        <strain evidence="1">SpSt-402</strain>
    </source>
</reference>
<proteinExistence type="predicted"/>
<gene>
    <name evidence="1" type="ORF">ENR47_01290</name>
</gene>
<dbReference type="PANTHER" id="PTHR39550">
    <property type="entry name" value="SLL0658 PROTEIN"/>
    <property type="match status" value="1"/>
</dbReference>
<dbReference type="InterPro" id="IPR021799">
    <property type="entry name" value="PIN-like_prokaryotic"/>
</dbReference>
<name>A0A832H0M3_9CYAN</name>
<dbReference type="Pfam" id="PF11848">
    <property type="entry name" value="DUF3368"/>
    <property type="match status" value="1"/>
</dbReference>
<dbReference type="PANTHER" id="PTHR39550:SF1">
    <property type="entry name" value="SLL0658 PROTEIN"/>
    <property type="match status" value="1"/>
</dbReference>
<accession>A0A832H0M3</accession>
<organism evidence="1">
    <name type="scientific">Oscillatoriales cyanobacterium SpSt-402</name>
    <dbReference type="NCBI Taxonomy" id="2282168"/>
    <lineage>
        <taxon>Bacteria</taxon>
        <taxon>Bacillati</taxon>
        <taxon>Cyanobacteriota</taxon>
        <taxon>Cyanophyceae</taxon>
        <taxon>Oscillatoriophycideae</taxon>
        <taxon>Oscillatoriales</taxon>
    </lineage>
</organism>
<comment type="caution">
    <text evidence="1">The sequence shown here is derived from an EMBL/GenBank/DDBJ whole genome shotgun (WGS) entry which is preliminary data.</text>
</comment>
<evidence type="ECO:0000313" key="1">
    <source>
        <dbReference type="EMBL" id="HGW92907.1"/>
    </source>
</evidence>
<dbReference type="EMBL" id="DSRD01000082">
    <property type="protein sequence ID" value="HGW92907.1"/>
    <property type="molecule type" value="Genomic_DNA"/>
</dbReference>
<sequence length="155" mass="16898">MTDVVTNSSCLIGLERIQQLQLLPQVFMSIVIPEAVQQEIGFRAAFLKVQPVQNQNLVTILKTQVDDGEAEAIALAQEISASYLILDDGKARKLANQLNLKVIGTVGVLLRAKQQQIIPAVRPLLDALLLANFRISEALVQKALQLAGEVESDQS</sequence>